<dbReference type="Proteomes" id="UP000291933">
    <property type="component" value="Unassembled WGS sequence"/>
</dbReference>
<dbReference type="PROSITE" id="PS50977">
    <property type="entry name" value="HTH_TETR_2"/>
    <property type="match status" value="1"/>
</dbReference>
<reference evidence="7 8" key="1">
    <citation type="submission" date="2019-01" db="EMBL/GenBank/DDBJ databases">
        <title>Lactibacter flavus gen. nov., sp. nov., a novel bacterium of the family Propionibacteriaceae isolated from raw milk and dairy products.</title>
        <authorList>
            <person name="Huptas C."/>
            <person name="Wenning M."/>
            <person name="Breitenwieser F."/>
            <person name="Doll E."/>
            <person name="Von Neubeck M."/>
            <person name="Busse H.-J."/>
            <person name="Scherer S."/>
        </authorList>
    </citation>
    <scope>NUCLEOTIDE SEQUENCE [LARGE SCALE GENOMIC DNA]</scope>
    <source>
        <strain evidence="7 8">DSM 22130</strain>
    </source>
</reference>
<keyword evidence="1" id="KW-0678">Repressor</keyword>
<accession>A0A4Q9KKV1</accession>
<evidence type="ECO:0000256" key="3">
    <source>
        <dbReference type="ARBA" id="ARBA00023125"/>
    </source>
</evidence>
<comment type="caution">
    <text evidence="7">The sequence shown here is derived from an EMBL/GenBank/DDBJ whole genome shotgun (WGS) entry which is preliminary data.</text>
</comment>
<dbReference type="InterPro" id="IPR009057">
    <property type="entry name" value="Homeodomain-like_sf"/>
</dbReference>
<protein>
    <submittedName>
        <fullName evidence="7">TetR family transcriptional regulator</fullName>
    </submittedName>
</protein>
<keyword evidence="4" id="KW-0804">Transcription</keyword>
<keyword evidence="3 5" id="KW-0238">DNA-binding</keyword>
<evidence type="ECO:0000259" key="6">
    <source>
        <dbReference type="PROSITE" id="PS50977"/>
    </source>
</evidence>
<evidence type="ECO:0000313" key="7">
    <source>
        <dbReference type="EMBL" id="TBT95132.1"/>
    </source>
</evidence>
<dbReference type="InterPro" id="IPR050109">
    <property type="entry name" value="HTH-type_TetR-like_transc_reg"/>
</dbReference>
<dbReference type="Pfam" id="PF13977">
    <property type="entry name" value="TetR_C_6"/>
    <property type="match status" value="1"/>
</dbReference>
<dbReference type="InterPro" id="IPR001647">
    <property type="entry name" value="HTH_TetR"/>
</dbReference>
<dbReference type="InterPro" id="IPR039538">
    <property type="entry name" value="BetI_C"/>
</dbReference>
<organism evidence="7 8">
    <name type="scientific">Propioniciclava tarda</name>
    <dbReference type="NCBI Taxonomy" id="433330"/>
    <lineage>
        <taxon>Bacteria</taxon>
        <taxon>Bacillati</taxon>
        <taxon>Actinomycetota</taxon>
        <taxon>Actinomycetes</taxon>
        <taxon>Propionibacteriales</taxon>
        <taxon>Propionibacteriaceae</taxon>
        <taxon>Propioniciclava</taxon>
    </lineage>
</organism>
<dbReference type="GO" id="GO:0000976">
    <property type="term" value="F:transcription cis-regulatory region binding"/>
    <property type="evidence" value="ECO:0007669"/>
    <property type="project" value="TreeGrafter"/>
</dbReference>
<dbReference type="Gene3D" id="1.10.357.10">
    <property type="entry name" value="Tetracycline Repressor, domain 2"/>
    <property type="match status" value="1"/>
</dbReference>
<gene>
    <name evidence="7" type="ORF">ET996_07610</name>
</gene>
<dbReference type="Pfam" id="PF00440">
    <property type="entry name" value="TetR_N"/>
    <property type="match status" value="1"/>
</dbReference>
<dbReference type="AlphaFoldDB" id="A0A4Q9KKV1"/>
<dbReference type="PANTHER" id="PTHR30055:SF234">
    <property type="entry name" value="HTH-TYPE TRANSCRIPTIONAL REGULATOR BETI"/>
    <property type="match status" value="1"/>
</dbReference>
<keyword evidence="2" id="KW-0805">Transcription regulation</keyword>
<dbReference type="OrthoDB" id="9816296at2"/>
<evidence type="ECO:0000313" key="8">
    <source>
        <dbReference type="Proteomes" id="UP000291933"/>
    </source>
</evidence>
<evidence type="ECO:0000256" key="1">
    <source>
        <dbReference type="ARBA" id="ARBA00022491"/>
    </source>
</evidence>
<evidence type="ECO:0000256" key="2">
    <source>
        <dbReference type="ARBA" id="ARBA00023015"/>
    </source>
</evidence>
<feature type="domain" description="HTH tetR-type" evidence="6">
    <location>
        <begin position="1"/>
        <end position="49"/>
    </location>
</feature>
<dbReference type="SUPFAM" id="SSF48498">
    <property type="entry name" value="Tetracyclin repressor-like, C-terminal domain"/>
    <property type="match status" value="1"/>
</dbReference>
<proteinExistence type="predicted"/>
<dbReference type="EMBL" id="SDMR01000007">
    <property type="protein sequence ID" value="TBT95132.1"/>
    <property type="molecule type" value="Genomic_DNA"/>
</dbReference>
<dbReference type="SUPFAM" id="SSF46689">
    <property type="entry name" value="Homeodomain-like"/>
    <property type="match status" value="1"/>
</dbReference>
<evidence type="ECO:0000256" key="4">
    <source>
        <dbReference type="ARBA" id="ARBA00023163"/>
    </source>
</evidence>
<name>A0A4Q9KKV1_PROTD</name>
<evidence type="ECO:0000256" key="5">
    <source>
        <dbReference type="PROSITE-ProRule" id="PRU00335"/>
    </source>
</evidence>
<dbReference type="GO" id="GO:0003700">
    <property type="term" value="F:DNA-binding transcription factor activity"/>
    <property type="evidence" value="ECO:0007669"/>
    <property type="project" value="TreeGrafter"/>
</dbReference>
<feature type="DNA-binding region" description="H-T-H motif" evidence="5">
    <location>
        <begin position="12"/>
        <end position="31"/>
    </location>
</feature>
<dbReference type="PANTHER" id="PTHR30055">
    <property type="entry name" value="HTH-TYPE TRANSCRIPTIONAL REGULATOR RUTR"/>
    <property type="match status" value="1"/>
</dbReference>
<keyword evidence="8" id="KW-1185">Reference proteome</keyword>
<dbReference type="InterPro" id="IPR036271">
    <property type="entry name" value="Tet_transcr_reg_TetR-rel_C_sf"/>
</dbReference>
<sequence length="174" mass="18719">MLIAHGGIEGVTFRRVAKQAGVSVGRVQHHFGTRDSLVRAACIAMIDGAQAAYVELPSDPIARLRHILLHAVPDNPHTRFGTSVWYAYLAKSVSDPKIGRLLAVTKRGTEDECVRLLGSRPEATPIARRLLALADGLAVRVLVGDLSGIEARETLETELAHVLSGDVAESRTGR</sequence>